<dbReference type="RefSeq" id="WP_183865835.1">
    <property type="nucleotide sequence ID" value="NZ_JACHCF010000002.1"/>
</dbReference>
<evidence type="ECO:0008006" key="4">
    <source>
        <dbReference type="Google" id="ProtNLM"/>
    </source>
</evidence>
<evidence type="ECO:0000313" key="3">
    <source>
        <dbReference type="Proteomes" id="UP000537718"/>
    </source>
</evidence>
<comment type="caution">
    <text evidence="2">The sequence shown here is derived from an EMBL/GenBank/DDBJ whole genome shotgun (WGS) entry which is preliminary data.</text>
</comment>
<feature type="transmembrane region" description="Helical" evidence="1">
    <location>
        <begin position="363"/>
        <end position="382"/>
    </location>
</feature>
<keyword evidence="1" id="KW-0812">Transmembrane</keyword>
<dbReference type="AlphaFoldDB" id="A0A7W8YQK4"/>
<keyword evidence="1" id="KW-1133">Transmembrane helix</keyword>
<proteinExistence type="predicted"/>
<evidence type="ECO:0000313" key="2">
    <source>
        <dbReference type="EMBL" id="MBB5619710.1"/>
    </source>
</evidence>
<evidence type="ECO:0000256" key="1">
    <source>
        <dbReference type="SAM" id="Phobius"/>
    </source>
</evidence>
<dbReference type="EMBL" id="JACHCF010000002">
    <property type="protein sequence ID" value="MBB5619710.1"/>
    <property type="molecule type" value="Genomic_DNA"/>
</dbReference>
<feature type="transmembrane region" description="Helical" evidence="1">
    <location>
        <begin position="123"/>
        <end position="156"/>
    </location>
</feature>
<feature type="transmembrane region" description="Helical" evidence="1">
    <location>
        <begin position="17"/>
        <end position="46"/>
    </location>
</feature>
<reference evidence="2 3" key="1">
    <citation type="submission" date="2020-08" db="EMBL/GenBank/DDBJ databases">
        <title>Genomic Encyclopedia of Type Strains, Phase IV (KMG-V): Genome sequencing to study the core and pangenomes of soil and plant-associated prokaryotes.</title>
        <authorList>
            <person name="Whitman W."/>
        </authorList>
    </citation>
    <scope>NUCLEOTIDE SEQUENCE [LARGE SCALE GENOMIC DNA]</scope>
    <source>
        <strain evidence="2 3">MP7CTX6</strain>
    </source>
</reference>
<organism evidence="2 3">
    <name type="scientific">Pedobacter cryoconitis</name>
    <dbReference type="NCBI Taxonomy" id="188932"/>
    <lineage>
        <taxon>Bacteria</taxon>
        <taxon>Pseudomonadati</taxon>
        <taxon>Bacteroidota</taxon>
        <taxon>Sphingobacteriia</taxon>
        <taxon>Sphingobacteriales</taxon>
        <taxon>Sphingobacteriaceae</taxon>
        <taxon>Pedobacter</taxon>
    </lineage>
</organism>
<sequence length="510" mass="57484">MNKTLAGLSAFKNLDSLLIALLGFILLLIYTGHTGIGISPDSIVYVSVARNIHEYGALLDYTLKPIVDFPIFYPLFLSTAAFFSGLDPVAAGPWLNALLFALVIFCTGNLIESFQGKNRIYKLVILLCIAISPSLFDVYAMFWSETLFILLSLLFLIAFRSYMRTRSITALLFCSFIAAITCITRYAGITVIATGLMMMVFDRSLEWRKKTGHCLLFGFLSITLLAANLIHNRLVAESLTGPRESGITSLGDNIFYYGKVICWWLPALDEHPGAYMSTAIVLFLIVCVVYLKRVWFVKGYTTTENCFAAFFIVYTVFIIGVSTLSHFEQINNRFISPVYIPMLIVLTCWIPKTIVRLPVVKRYIALAGAGIVLIAFQAGELVKLYGMYQEVSEYGIAGYTDDSWKNSQTARFLRKHSSAFKPGHELYSNAAEAVYFNGGLRATSLPHWIEDHDIHDFFCKDAVYVIWFHAVDDPDLLNLSALRKRADVLKQYSFKDGDIYLVKPQLYNKR</sequence>
<feature type="transmembrane region" description="Helical" evidence="1">
    <location>
        <begin position="92"/>
        <end position="111"/>
    </location>
</feature>
<feature type="transmembrane region" description="Helical" evidence="1">
    <location>
        <begin position="307"/>
        <end position="327"/>
    </location>
</feature>
<gene>
    <name evidence="2" type="ORF">HDE69_000748</name>
</gene>
<feature type="transmembrane region" description="Helical" evidence="1">
    <location>
        <begin position="168"/>
        <end position="201"/>
    </location>
</feature>
<name>A0A7W8YQK4_9SPHI</name>
<keyword evidence="1" id="KW-0472">Membrane</keyword>
<dbReference type="Proteomes" id="UP000537718">
    <property type="component" value="Unassembled WGS sequence"/>
</dbReference>
<feature type="transmembrane region" description="Helical" evidence="1">
    <location>
        <begin position="333"/>
        <end position="351"/>
    </location>
</feature>
<accession>A0A7W8YQK4</accession>
<feature type="transmembrane region" description="Helical" evidence="1">
    <location>
        <begin position="274"/>
        <end position="295"/>
    </location>
</feature>
<protein>
    <recommendedName>
        <fullName evidence="4">Glycosyltransferase RgtA/B/C/D-like domain-containing protein</fullName>
    </recommendedName>
</protein>